<dbReference type="EMBL" id="KI392979">
    <property type="protein sequence ID" value="ERN09882.1"/>
    <property type="molecule type" value="Genomic_DNA"/>
</dbReference>
<evidence type="ECO:0000313" key="8">
    <source>
        <dbReference type="EMBL" id="ERN09882.1"/>
    </source>
</evidence>
<reference evidence="9" key="1">
    <citation type="journal article" date="2013" name="Science">
        <title>The Amborella genome and the evolution of flowering plants.</title>
        <authorList>
            <consortium name="Amborella Genome Project"/>
        </authorList>
    </citation>
    <scope>NUCLEOTIDE SEQUENCE [LARGE SCALE GENOMIC DNA]</scope>
</reference>
<dbReference type="AlphaFoldDB" id="W1PIS8"/>
<dbReference type="HOGENOM" id="CLU_053053_0_4_1"/>
<evidence type="ECO:0000313" key="9">
    <source>
        <dbReference type="Proteomes" id="UP000017836"/>
    </source>
</evidence>
<dbReference type="GO" id="GO:0000978">
    <property type="term" value="F:RNA polymerase II cis-regulatory region sequence-specific DNA binding"/>
    <property type="evidence" value="ECO:0000318"/>
    <property type="project" value="GO_Central"/>
</dbReference>
<dbReference type="PANTHER" id="PTHR48019">
    <property type="entry name" value="SERUM RESPONSE FACTOR HOMOLOG"/>
    <property type="match status" value="1"/>
</dbReference>
<dbReference type="eggNOG" id="KOG0014">
    <property type="taxonomic scope" value="Eukaryota"/>
</dbReference>
<evidence type="ECO:0000256" key="2">
    <source>
        <dbReference type="ARBA" id="ARBA00023015"/>
    </source>
</evidence>
<keyword evidence="2" id="KW-0805">Transcription regulation</keyword>
<dbReference type="GO" id="GO:0006357">
    <property type="term" value="P:regulation of transcription by RNA polymerase II"/>
    <property type="evidence" value="ECO:0000318"/>
    <property type="project" value="GO_Central"/>
</dbReference>
<evidence type="ECO:0000259" key="6">
    <source>
        <dbReference type="PROSITE" id="PS50066"/>
    </source>
</evidence>
<keyword evidence="3" id="KW-0238">DNA-binding</keyword>
<keyword evidence="5" id="KW-0539">Nucleus</keyword>
<dbReference type="Pfam" id="PF00319">
    <property type="entry name" value="SRF-TF"/>
    <property type="match status" value="1"/>
</dbReference>
<dbReference type="OMA" id="MEDWRTE"/>
<dbReference type="GO" id="GO:0000981">
    <property type="term" value="F:DNA-binding transcription factor activity, RNA polymerase II-specific"/>
    <property type="evidence" value="ECO:0000318"/>
    <property type="project" value="GO_Central"/>
</dbReference>
<accession>W1PIS8</accession>
<feature type="domain" description="K-box" evidence="7">
    <location>
        <begin position="85"/>
        <end position="172"/>
    </location>
</feature>
<feature type="domain" description="MADS-box" evidence="6">
    <location>
        <begin position="1"/>
        <end position="61"/>
    </location>
</feature>
<dbReference type="PROSITE" id="PS50066">
    <property type="entry name" value="MADS_BOX_2"/>
    <property type="match status" value="1"/>
</dbReference>
<evidence type="ECO:0000256" key="1">
    <source>
        <dbReference type="ARBA" id="ARBA00004123"/>
    </source>
</evidence>
<dbReference type="Pfam" id="PF01486">
    <property type="entry name" value="K-box"/>
    <property type="match status" value="1"/>
</dbReference>
<name>W1PIS8_AMBTC</name>
<dbReference type="Gene3D" id="3.40.1810.10">
    <property type="entry name" value="Transcription factor, MADS-box"/>
    <property type="match status" value="1"/>
</dbReference>
<dbReference type="PROSITE" id="PS51297">
    <property type="entry name" value="K_BOX"/>
    <property type="match status" value="1"/>
</dbReference>
<gene>
    <name evidence="8" type="ORF">AMTR_s00013p00120040</name>
</gene>
<dbReference type="InterPro" id="IPR002100">
    <property type="entry name" value="TF_MADSbox"/>
</dbReference>
<evidence type="ECO:0000256" key="5">
    <source>
        <dbReference type="ARBA" id="ARBA00023242"/>
    </source>
</evidence>
<evidence type="ECO:0000259" key="7">
    <source>
        <dbReference type="PROSITE" id="PS51297"/>
    </source>
</evidence>
<dbReference type="Proteomes" id="UP000017836">
    <property type="component" value="Unassembled WGS sequence"/>
</dbReference>
<dbReference type="PRINTS" id="PR00404">
    <property type="entry name" value="MADSDOMAIN"/>
</dbReference>
<protein>
    <submittedName>
        <fullName evidence="8">Uncharacterized protein</fullName>
    </submittedName>
</protein>
<comment type="subcellular location">
    <subcellularLocation>
        <location evidence="1">Nucleus</location>
    </subcellularLocation>
</comment>
<dbReference type="GO" id="GO:0005634">
    <property type="term" value="C:nucleus"/>
    <property type="evidence" value="ECO:0007669"/>
    <property type="project" value="UniProtKB-SubCell"/>
</dbReference>
<evidence type="ECO:0000256" key="4">
    <source>
        <dbReference type="ARBA" id="ARBA00023163"/>
    </source>
</evidence>
<sequence length="172" mass="19984">MGRGKVQLKRIENPNARKVTFTKRRDSLLRKAFEFSLLCEVDVAAIIFSSSDEVYEYSTQDINQTISKYHRAKGTLNQSDQRSSTEFMMEELDNMKSTVRALEAKNKHLCGQDLLPLQLKELKKLEKELNTGLDRIRIRKRQVLSEHTCLLKEKIIVYIYSEGAQEKVTVEE</sequence>
<dbReference type="InterPro" id="IPR036879">
    <property type="entry name" value="TF_MADSbox_sf"/>
</dbReference>
<dbReference type="SMART" id="SM00432">
    <property type="entry name" value="MADS"/>
    <property type="match status" value="1"/>
</dbReference>
<organism evidence="8 9">
    <name type="scientific">Amborella trichopoda</name>
    <dbReference type="NCBI Taxonomy" id="13333"/>
    <lineage>
        <taxon>Eukaryota</taxon>
        <taxon>Viridiplantae</taxon>
        <taxon>Streptophyta</taxon>
        <taxon>Embryophyta</taxon>
        <taxon>Tracheophyta</taxon>
        <taxon>Spermatophyta</taxon>
        <taxon>Magnoliopsida</taxon>
        <taxon>Amborellales</taxon>
        <taxon>Amborellaceae</taxon>
        <taxon>Amborella</taxon>
    </lineage>
</organism>
<dbReference type="SUPFAM" id="SSF55455">
    <property type="entry name" value="SRF-like"/>
    <property type="match status" value="1"/>
</dbReference>
<keyword evidence="4" id="KW-0804">Transcription</keyword>
<evidence type="ECO:0000256" key="3">
    <source>
        <dbReference type="ARBA" id="ARBA00023125"/>
    </source>
</evidence>
<dbReference type="InterPro" id="IPR002487">
    <property type="entry name" value="TF_Kbox"/>
</dbReference>
<keyword evidence="9" id="KW-1185">Reference proteome</keyword>
<dbReference type="GO" id="GO:0046983">
    <property type="term" value="F:protein dimerization activity"/>
    <property type="evidence" value="ECO:0007669"/>
    <property type="project" value="InterPro"/>
</dbReference>
<dbReference type="Gramene" id="ERN09882">
    <property type="protein sequence ID" value="ERN09882"/>
    <property type="gene ID" value="AMTR_s00013p00120040"/>
</dbReference>
<proteinExistence type="predicted"/>
<dbReference type="InterPro" id="IPR050142">
    <property type="entry name" value="MADS-box/MEF2_TF"/>
</dbReference>